<evidence type="ECO:0000313" key="3">
    <source>
        <dbReference type="EMBL" id="KAG1791308.1"/>
    </source>
</evidence>
<feature type="compositionally biased region" description="Polar residues" evidence="1">
    <location>
        <begin position="132"/>
        <end position="146"/>
    </location>
</feature>
<feature type="compositionally biased region" description="Acidic residues" evidence="1">
    <location>
        <begin position="9"/>
        <end position="21"/>
    </location>
</feature>
<reference evidence="3" key="1">
    <citation type="journal article" date="2020" name="New Phytol.">
        <title>Comparative genomics reveals dynamic genome evolution in host specialist ectomycorrhizal fungi.</title>
        <authorList>
            <person name="Lofgren L.A."/>
            <person name="Nguyen N.H."/>
            <person name="Vilgalys R."/>
            <person name="Ruytinx J."/>
            <person name="Liao H.L."/>
            <person name="Branco S."/>
            <person name="Kuo A."/>
            <person name="LaButti K."/>
            <person name="Lipzen A."/>
            <person name="Andreopoulos W."/>
            <person name="Pangilinan J."/>
            <person name="Riley R."/>
            <person name="Hundley H."/>
            <person name="Na H."/>
            <person name="Barry K."/>
            <person name="Grigoriev I.V."/>
            <person name="Stajich J.E."/>
            <person name="Kennedy P.G."/>
        </authorList>
    </citation>
    <scope>NUCLEOTIDE SEQUENCE</scope>
    <source>
        <strain evidence="3">S12</strain>
    </source>
</reference>
<evidence type="ECO:0000313" key="4">
    <source>
        <dbReference type="Proteomes" id="UP000719766"/>
    </source>
</evidence>
<feature type="region of interest" description="Disordered" evidence="1">
    <location>
        <begin position="109"/>
        <end position="146"/>
    </location>
</feature>
<dbReference type="Pfam" id="PF20149">
    <property type="entry name" value="DUF6532"/>
    <property type="match status" value="1"/>
</dbReference>
<dbReference type="GeneID" id="64594105"/>
<dbReference type="RefSeq" id="XP_041158153.1">
    <property type="nucleotide sequence ID" value="XM_041300341.1"/>
</dbReference>
<dbReference type="InterPro" id="IPR045341">
    <property type="entry name" value="DUF6532"/>
</dbReference>
<dbReference type="OrthoDB" id="2649308at2759"/>
<organism evidence="3 4">
    <name type="scientific">Suillus plorans</name>
    <dbReference type="NCBI Taxonomy" id="116603"/>
    <lineage>
        <taxon>Eukaryota</taxon>
        <taxon>Fungi</taxon>
        <taxon>Dikarya</taxon>
        <taxon>Basidiomycota</taxon>
        <taxon>Agaricomycotina</taxon>
        <taxon>Agaricomycetes</taxon>
        <taxon>Agaricomycetidae</taxon>
        <taxon>Boletales</taxon>
        <taxon>Suillineae</taxon>
        <taxon>Suillaceae</taxon>
        <taxon>Suillus</taxon>
    </lineage>
</organism>
<proteinExistence type="predicted"/>
<name>A0A9P7DG08_9AGAM</name>
<accession>A0A9P7DG08</accession>
<keyword evidence="4" id="KW-1185">Reference proteome</keyword>
<protein>
    <recommendedName>
        <fullName evidence="2">DUF6532 domain-containing protein</fullName>
    </recommendedName>
</protein>
<evidence type="ECO:0000256" key="1">
    <source>
        <dbReference type="SAM" id="MobiDB-lite"/>
    </source>
</evidence>
<feature type="region of interest" description="Disordered" evidence="1">
    <location>
        <begin position="69"/>
        <end position="91"/>
    </location>
</feature>
<feature type="compositionally biased region" description="Basic and acidic residues" evidence="1">
    <location>
        <begin position="22"/>
        <end position="39"/>
    </location>
</feature>
<dbReference type="AlphaFoldDB" id="A0A9P7DG08"/>
<comment type="caution">
    <text evidence="3">The sequence shown here is derived from an EMBL/GenBank/DDBJ whole genome shotgun (WGS) entry which is preliminary data.</text>
</comment>
<evidence type="ECO:0000259" key="2">
    <source>
        <dbReference type="Pfam" id="PF20149"/>
    </source>
</evidence>
<dbReference type="EMBL" id="JABBWE010000043">
    <property type="protein sequence ID" value="KAG1791308.1"/>
    <property type="molecule type" value="Genomic_DNA"/>
</dbReference>
<gene>
    <name evidence="3" type="ORF">HD556DRAFT_1309901</name>
</gene>
<sequence length="421" mass="46883">MRDIALPQDDCEQSGADSDDVQDNRDDWNPGDSDADHGNESAGSGASENEDPGTTAMLLFDEVEVASLVTDKQQEASHGTSKSEFVRDRKQMTETPTWVDLDVDDAVSESIEDPTTGGESEFLSDNEDTVPKFTSDTLSQASKTRSMASLVQTEGGKVKLLDQNSETRRLLQSAIVEVKFDKNQVALQTLIAVATKQGVDVIKKHLQSDEQYALQLCSLVDACVPIMRRELKEEACANADGYFCLGHKDTAKARRLLEKLAYIYVLKFDINNDALPVGKKPYQGELLIFLTYWQLFYNQKSVGIKFAGRFIEIANNKAQRPEVPIPLLALVATAVYAALLWKSQGAPSKFNFTGNLFSETYNYHVRFLEKLKKDAPTKFHCMMADIYDAAHKLRYSGANASDHTSELEAFELLDLNNMMED</sequence>
<dbReference type="Proteomes" id="UP000719766">
    <property type="component" value="Unassembled WGS sequence"/>
</dbReference>
<feature type="domain" description="DUF6532" evidence="2">
    <location>
        <begin position="208"/>
        <end position="371"/>
    </location>
</feature>
<feature type="region of interest" description="Disordered" evidence="1">
    <location>
        <begin position="1"/>
        <end position="57"/>
    </location>
</feature>